<dbReference type="OrthoDB" id="5577156at2"/>
<evidence type="ECO:0000313" key="2">
    <source>
        <dbReference type="Proteomes" id="UP000305881"/>
    </source>
</evidence>
<gene>
    <name evidence="1" type="ORF">EQU24_06380</name>
</gene>
<dbReference type="AlphaFoldDB" id="A0A4P9UL64"/>
<evidence type="ECO:0000313" key="1">
    <source>
        <dbReference type="EMBL" id="QCW81918.1"/>
    </source>
</evidence>
<dbReference type="KEGG" id="mbur:EQU24_06380"/>
<proteinExistence type="predicted"/>
<sequence length="101" mass="11365">MDPKSRTGDSSTSICLFIPIALQISALTHGGAGVFGKGFDSRDAVTEPTWTYSRRPLTDTPAPKFDQQRVYQPRMIYWSLKHKPVSFNTDFISNLTIEIEI</sequence>
<dbReference type="Proteomes" id="UP000305881">
    <property type="component" value="Chromosome"/>
</dbReference>
<organism evidence="1 2">
    <name type="scientific">Methylotuvimicrobium buryatense</name>
    <name type="common">Methylomicrobium buryatense</name>
    <dbReference type="NCBI Taxonomy" id="95641"/>
    <lineage>
        <taxon>Bacteria</taxon>
        <taxon>Pseudomonadati</taxon>
        <taxon>Pseudomonadota</taxon>
        <taxon>Gammaproteobacteria</taxon>
        <taxon>Methylococcales</taxon>
        <taxon>Methylococcaceae</taxon>
        <taxon>Methylotuvimicrobium</taxon>
    </lineage>
</organism>
<protein>
    <submittedName>
        <fullName evidence="1">Uncharacterized protein</fullName>
    </submittedName>
</protein>
<reference evidence="2" key="1">
    <citation type="journal article" date="2019" name="J. Bacteriol.">
        <title>A Mutagenic Screen Identifies a TonB-Dependent Receptor Required for the Lanthanide Metal Switch in the Type I Methanotroph 'Methylotuvimicrobium buryatense' 5GB1C.</title>
        <authorList>
            <person name="Groom J.D."/>
            <person name="Ford S.M."/>
            <person name="Pesesky M.W."/>
            <person name="Lidstrom M.E."/>
        </authorList>
    </citation>
    <scope>NUCLEOTIDE SEQUENCE [LARGE SCALE GENOMIC DNA]</scope>
    <source>
        <strain evidence="2">5GB1C</strain>
    </source>
</reference>
<dbReference type="EMBL" id="CP035467">
    <property type="protein sequence ID" value="QCW81918.1"/>
    <property type="molecule type" value="Genomic_DNA"/>
</dbReference>
<name>A0A4P9UL64_METBY</name>
<accession>A0A4P9UL64</accession>
<keyword evidence="2" id="KW-1185">Reference proteome</keyword>